<gene>
    <name evidence="4" type="ORF">DQ392_01095</name>
</gene>
<protein>
    <submittedName>
        <fullName evidence="4">GNAT family N-acetyltransferase</fullName>
    </submittedName>
</protein>
<dbReference type="GO" id="GO:0016747">
    <property type="term" value="F:acyltransferase activity, transferring groups other than amino-acyl groups"/>
    <property type="evidence" value="ECO:0007669"/>
    <property type="project" value="InterPro"/>
</dbReference>
<keyword evidence="1 4" id="KW-0808">Transferase</keyword>
<dbReference type="EMBL" id="QOIM01000018">
    <property type="protein sequence ID" value="RCG25143.1"/>
    <property type="molecule type" value="Genomic_DNA"/>
</dbReference>
<proteinExistence type="predicted"/>
<accession>A0A367F471</accession>
<sequence>MTLTVRALRAGVPEDAEAFARTRRATIPYLVCTAEALAWEAAHAPAGQRLHRLLATGPDGTVAGCADTGLLAGSTAPGHGFLHTAVPPGQAGRGAGAALVAAGEAYLAGLGVRRVHSWVADEDGARRFAERLGYRRSRQARFLGLDLRHAPLPELPATLPAGVTLASVADFADDLRPLYEADVECAADEPGDVDVGATPYEVWLRLNWGRPDWDAGLSGVVLVDGRVAAYSVAQTDGVDRYWSGMTGTRRAFRGRGLATLAKLAALRRARAAGYVHAYTGNDATNAPMLAVNRRLGYRVVASEWRHLKAL</sequence>
<dbReference type="OrthoDB" id="4119890at2"/>
<reference evidence="4 5" key="1">
    <citation type="submission" date="2018-06" db="EMBL/GenBank/DDBJ databases">
        <title>Streptomyces reniochalinae sp. nov. and Streptomyces diacarnus sp. nov. from marine sponges.</title>
        <authorList>
            <person name="Li L."/>
        </authorList>
    </citation>
    <scope>NUCLEOTIDE SEQUENCE [LARGE SCALE GENOMIC DNA]</scope>
    <source>
        <strain evidence="4 5">LHW50302</strain>
    </source>
</reference>
<dbReference type="PANTHER" id="PTHR43877:SF1">
    <property type="entry name" value="ACETYLTRANSFERASE"/>
    <property type="match status" value="1"/>
</dbReference>
<dbReference type="Pfam" id="PF00583">
    <property type="entry name" value="Acetyltransf_1"/>
    <property type="match status" value="2"/>
</dbReference>
<dbReference type="AlphaFoldDB" id="A0A367F471"/>
<dbReference type="SUPFAM" id="SSF55729">
    <property type="entry name" value="Acyl-CoA N-acyltransferases (Nat)"/>
    <property type="match status" value="2"/>
</dbReference>
<comment type="caution">
    <text evidence="4">The sequence shown here is derived from an EMBL/GenBank/DDBJ whole genome shotgun (WGS) entry which is preliminary data.</text>
</comment>
<dbReference type="RefSeq" id="WP_114013538.1">
    <property type="nucleotide sequence ID" value="NZ_QOIM01000018.1"/>
</dbReference>
<keyword evidence="5" id="KW-1185">Reference proteome</keyword>
<keyword evidence="2" id="KW-0012">Acyltransferase</keyword>
<evidence type="ECO:0000259" key="3">
    <source>
        <dbReference type="PROSITE" id="PS51186"/>
    </source>
</evidence>
<dbReference type="InterPro" id="IPR000182">
    <property type="entry name" value="GNAT_dom"/>
</dbReference>
<organism evidence="4 5">
    <name type="scientific">Streptomyces reniochalinae</name>
    <dbReference type="NCBI Taxonomy" id="2250578"/>
    <lineage>
        <taxon>Bacteria</taxon>
        <taxon>Bacillati</taxon>
        <taxon>Actinomycetota</taxon>
        <taxon>Actinomycetes</taxon>
        <taxon>Kitasatosporales</taxon>
        <taxon>Streptomycetaceae</taxon>
        <taxon>Streptomyces</taxon>
    </lineage>
</organism>
<name>A0A367F471_9ACTN</name>
<feature type="domain" description="N-acetyltransferase" evidence="3">
    <location>
        <begin position="3"/>
        <end position="158"/>
    </location>
</feature>
<dbReference type="PROSITE" id="PS51186">
    <property type="entry name" value="GNAT"/>
    <property type="match status" value="2"/>
</dbReference>
<dbReference type="InterPro" id="IPR016181">
    <property type="entry name" value="Acyl_CoA_acyltransferase"/>
</dbReference>
<evidence type="ECO:0000313" key="5">
    <source>
        <dbReference type="Proteomes" id="UP000253507"/>
    </source>
</evidence>
<dbReference type="Gene3D" id="3.40.630.30">
    <property type="match status" value="1"/>
</dbReference>
<evidence type="ECO:0000256" key="2">
    <source>
        <dbReference type="ARBA" id="ARBA00023315"/>
    </source>
</evidence>
<dbReference type="InterPro" id="IPR050832">
    <property type="entry name" value="Bact_Acetyltransf"/>
</dbReference>
<feature type="domain" description="N-acetyltransferase" evidence="3">
    <location>
        <begin position="173"/>
        <end position="310"/>
    </location>
</feature>
<evidence type="ECO:0000313" key="4">
    <source>
        <dbReference type="EMBL" id="RCG25143.1"/>
    </source>
</evidence>
<evidence type="ECO:0000256" key="1">
    <source>
        <dbReference type="ARBA" id="ARBA00022679"/>
    </source>
</evidence>
<dbReference type="PANTHER" id="PTHR43877">
    <property type="entry name" value="AMINOALKYLPHOSPHONATE N-ACETYLTRANSFERASE-RELATED-RELATED"/>
    <property type="match status" value="1"/>
</dbReference>
<dbReference type="Proteomes" id="UP000253507">
    <property type="component" value="Unassembled WGS sequence"/>
</dbReference>